<comment type="caution">
    <text evidence="1">The sequence shown here is derived from an EMBL/GenBank/DDBJ whole genome shotgun (WGS) entry which is preliminary data.</text>
</comment>
<evidence type="ECO:0000313" key="1">
    <source>
        <dbReference type="EMBL" id="KAK9396277.1"/>
    </source>
</evidence>
<keyword evidence="2" id="KW-1185">Reference proteome</keyword>
<proteinExistence type="predicted"/>
<dbReference type="EMBL" id="JAOTOJ010000008">
    <property type="protein sequence ID" value="KAK9396277.1"/>
    <property type="molecule type" value="Genomic_DNA"/>
</dbReference>
<reference evidence="1 2" key="1">
    <citation type="journal article" date="2024" name="Proc. Natl. Acad. Sci. U.S.A.">
        <title>The genetic regulatory architecture and epigenomic basis for age-related changes in rattlesnake venom.</title>
        <authorList>
            <person name="Hogan M.P."/>
            <person name="Holding M.L."/>
            <person name="Nystrom G.S."/>
            <person name="Colston T.J."/>
            <person name="Bartlett D.A."/>
            <person name="Mason A.J."/>
            <person name="Ellsworth S.A."/>
            <person name="Rautsaw R.M."/>
            <person name="Lawrence K.C."/>
            <person name="Strickland J.L."/>
            <person name="He B."/>
            <person name="Fraser P."/>
            <person name="Margres M.J."/>
            <person name="Gilbert D.M."/>
            <person name="Gibbs H.L."/>
            <person name="Parkinson C.L."/>
            <person name="Rokyta D.R."/>
        </authorList>
    </citation>
    <scope>NUCLEOTIDE SEQUENCE [LARGE SCALE GENOMIC DNA]</scope>
    <source>
        <strain evidence="1">DRR0105</strain>
    </source>
</reference>
<dbReference type="Proteomes" id="UP001474421">
    <property type="component" value="Unassembled WGS sequence"/>
</dbReference>
<evidence type="ECO:0000313" key="2">
    <source>
        <dbReference type="Proteomes" id="UP001474421"/>
    </source>
</evidence>
<accession>A0AAW1B2X7</accession>
<organism evidence="1 2">
    <name type="scientific">Crotalus adamanteus</name>
    <name type="common">Eastern diamondback rattlesnake</name>
    <dbReference type="NCBI Taxonomy" id="8729"/>
    <lineage>
        <taxon>Eukaryota</taxon>
        <taxon>Metazoa</taxon>
        <taxon>Chordata</taxon>
        <taxon>Craniata</taxon>
        <taxon>Vertebrata</taxon>
        <taxon>Euteleostomi</taxon>
        <taxon>Lepidosauria</taxon>
        <taxon>Squamata</taxon>
        <taxon>Bifurcata</taxon>
        <taxon>Unidentata</taxon>
        <taxon>Episquamata</taxon>
        <taxon>Toxicofera</taxon>
        <taxon>Serpentes</taxon>
        <taxon>Colubroidea</taxon>
        <taxon>Viperidae</taxon>
        <taxon>Crotalinae</taxon>
        <taxon>Crotalus</taxon>
    </lineage>
</organism>
<protein>
    <submittedName>
        <fullName evidence="1">Uncharacterized protein</fullName>
    </submittedName>
</protein>
<dbReference type="AlphaFoldDB" id="A0AAW1B2X7"/>
<gene>
    <name evidence="1" type="ORF">NXF25_019638</name>
</gene>
<name>A0AAW1B2X7_CROAD</name>
<sequence length="31" mass="3652">MFNLFRKNQDSKKIVVTDKEADGFVFLGKYL</sequence>